<evidence type="ECO:0000313" key="1">
    <source>
        <dbReference type="EMBL" id="KAL1229803.1"/>
    </source>
</evidence>
<comment type="caution">
    <text evidence="1">The sequence shown here is derived from an EMBL/GenBank/DDBJ whole genome shotgun (WGS) entry which is preliminary data.</text>
</comment>
<keyword evidence="2" id="KW-1185">Reference proteome</keyword>
<gene>
    <name evidence="1" type="ORF">TSPI_07603</name>
</gene>
<reference evidence="1 2" key="1">
    <citation type="submission" date="2024-07" db="EMBL/GenBank/DDBJ databases">
        <title>Enhanced genomic and transcriptomic resources for Trichinella pseudospiralis and T. spiralis underpin the discovery of pronounced molecular differences between stages and species.</title>
        <authorList>
            <person name="Pasi K.K."/>
            <person name="La Rosa G."/>
            <person name="Gomez-Morales M.A."/>
            <person name="Tosini F."/>
            <person name="Sumanam S."/>
            <person name="Young N.D."/>
            <person name="Chang B.C."/>
            <person name="Robin G.B."/>
        </authorList>
    </citation>
    <scope>NUCLEOTIDE SEQUENCE [LARGE SCALE GENOMIC DNA]</scope>
    <source>
        <strain evidence="1">ISS534</strain>
    </source>
</reference>
<evidence type="ECO:0000313" key="2">
    <source>
        <dbReference type="Proteomes" id="UP001558632"/>
    </source>
</evidence>
<sequence>MGNQFPQPTAAKIDASQPLSYSKARQIFCVQSRRLASRSPPPFRRPPATVHAQRQLIFPLLLATVGTVVTGTVVHNSKLTSRCCLKTKSYILSRFKVSQHVAVK</sequence>
<name>A0ABR3K8C5_TRISP</name>
<protein>
    <submittedName>
        <fullName evidence="1">Vacuolar basic amino acid transporter</fullName>
    </submittedName>
</protein>
<dbReference type="EMBL" id="JBEUSY010000482">
    <property type="protein sequence ID" value="KAL1229803.1"/>
    <property type="molecule type" value="Genomic_DNA"/>
</dbReference>
<proteinExistence type="predicted"/>
<organism evidence="1 2">
    <name type="scientific">Trichinella spiralis</name>
    <name type="common">Trichina worm</name>
    <dbReference type="NCBI Taxonomy" id="6334"/>
    <lineage>
        <taxon>Eukaryota</taxon>
        <taxon>Metazoa</taxon>
        <taxon>Ecdysozoa</taxon>
        <taxon>Nematoda</taxon>
        <taxon>Enoplea</taxon>
        <taxon>Dorylaimia</taxon>
        <taxon>Trichinellida</taxon>
        <taxon>Trichinellidae</taxon>
        <taxon>Trichinella</taxon>
    </lineage>
</organism>
<dbReference type="Proteomes" id="UP001558632">
    <property type="component" value="Unassembled WGS sequence"/>
</dbReference>
<accession>A0ABR3K8C5</accession>